<comment type="pathway">
    <text evidence="5">Purine metabolism; AMP biosynthesis via salvage pathway; AMP from ADP: step 1/1.</text>
</comment>
<evidence type="ECO:0000256" key="6">
    <source>
        <dbReference type="RuleBase" id="RU003330"/>
    </source>
</evidence>
<feature type="binding site" evidence="5">
    <location>
        <begin position="86"/>
        <end position="89"/>
    </location>
    <ligand>
        <name>AMP</name>
        <dbReference type="ChEBI" id="CHEBI:456215"/>
    </ligand>
</feature>
<comment type="caution">
    <text evidence="8">The sequence shown here is derived from an EMBL/GenBank/DDBJ whole genome shotgun (WGS) entry which is preliminary data.</text>
</comment>
<feature type="binding site" evidence="5">
    <location>
        <position position="32"/>
    </location>
    <ligand>
        <name>AMP</name>
        <dbReference type="ChEBI" id="CHEBI:456215"/>
    </ligand>
</feature>
<evidence type="ECO:0000256" key="5">
    <source>
        <dbReference type="HAMAP-Rule" id="MF_00235"/>
    </source>
</evidence>
<dbReference type="NCBIfam" id="TIGR01351">
    <property type="entry name" value="adk"/>
    <property type="match status" value="1"/>
</dbReference>
<keyword evidence="3 5" id="KW-0547">Nucleotide-binding</keyword>
<dbReference type="GO" id="GO:0005524">
    <property type="term" value="F:ATP binding"/>
    <property type="evidence" value="ECO:0007669"/>
    <property type="project" value="UniProtKB-UniRule"/>
</dbReference>
<dbReference type="NCBIfam" id="NF011104">
    <property type="entry name" value="PRK14531.1"/>
    <property type="match status" value="1"/>
</dbReference>
<dbReference type="EC" id="2.7.4.3" evidence="5 7"/>
<dbReference type="HAMAP" id="MF_00235">
    <property type="entry name" value="Adenylate_kinase_Adk"/>
    <property type="match status" value="1"/>
</dbReference>
<comment type="similarity">
    <text evidence="5 6">Belongs to the adenylate kinase family.</text>
</comment>
<feature type="binding site" evidence="5">
    <location>
        <begin position="11"/>
        <end position="16"/>
    </location>
    <ligand>
        <name>ATP</name>
        <dbReference type="ChEBI" id="CHEBI:30616"/>
    </ligand>
</feature>
<comment type="domain">
    <text evidence="5">Consists of three domains, a large central CORE domain and two small peripheral domains, NMPbind and LID, which undergo movements during catalysis. The LID domain closes over the site of phosphoryl transfer upon ATP binding. Assembling and dissambling the active center during each catalytic cycle provides an effective means to prevent ATP hydrolysis.</text>
</comment>
<sequence>MLRLIFLGPPGAGKGTQAATLAESWKIPHISTGDLLRQAVAEQNVLGKQASSFMDKGELVPDSLVIELIRERLNQLDCQQGWILDGFPRSISQAQTLEELLQSIQKTYDFVIYFQVETEALVQRMLGRGRQDDNEVTIRRRFEVYQEQTFPLIDFYRQQGCLKIVDGNAPVADVTKTLLELIALSKS</sequence>
<dbReference type="Pfam" id="PF00406">
    <property type="entry name" value="ADK"/>
    <property type="match status" value="1"/>
</dbReference>
<comment type="function">
    <text evidence="5">Catalyzes the reversible transfer of the terminal phosphate group between ATP and AMP. Plays an important role in cellular energy homeostasis and in adenine nucleotide metabolism.</text>
</comment>
<feature type="binding site" evidence="5">
    <location>
        <position position="130"/>
    </location>
    <ligand>
        <name>AMP</name>
        <dbReference type="ChEBI" id="CHEBI:456215"/>
    </ligand>
</feature>
<gene>
    <name evidence="5" type="primary">adk</name>
    <name evidence="8" type="ORF">BC008_08875</name>
    <name evidence="9" type="ORF">BC008_15910</name>
</gene>
<dbReference type="PANTHER" id="PTHR23359">
    <property type="entry name" value="NUCLEOTIDE KINASE"/>
    <property type="match status" value="1"/>
</dbReference>
<name>A0A0V7ZCM8_9CYAN</name>
<keyword evidence="4 5" id="KW-0418">Kinase</keyword>
<evidence type="ECO:0000256" key="7">
    <source>
        <dbReference type="RuleBase" id="RU003331"/>
    </source>
</evidence>
<comment type="caution">
    <text evidence="5">Lacks conserved residue(s) required for the propagation of feature annotation.</text>
</comment>
<dbReference type="PRINTS" id="PR00094">
    <property type="entry name" value="ADENYLTKNASE"/>
</dbReference>
<evidence type="ECO:0000256" key="1">
    <source>
        <dbReference type="ARBA" id="ARBA00022679"/>
    </source>
</evidence>
<dbReference type="NCBIfam" id="NF011100">
    <property type="entry name" value="PRK14527.1"/>
    <property type="match status" value="1"/>
</dbReference>
<evidence type="ECO:0000256" key="2">
    <source>
        <dbReference type="ARBA" id="ARBA00022727"/>
    </source>
</evidence>
<proteinExistence type="inferred from homology"/>
<dbReference type="GO" id="GO:0044209">
    <property type="term" value="P:AMP salvage"/>
    <property type="evidence" value="ECO:0007669"/>
    <property type="project" value="UniProtKB-UniRule"/>
</dbReference>
<dbReference type="Gene3D" id="3.40.50.300">
    <property type="entry name" value="P-loop containing nucleotide triphosphate hydrolases"/>
    <property type="match status" value="1"/>
</dbReference>
<dbReference type="InterPro" id="IPR033690">
    <property type="entry name" value="Adenylat_kinase_CS"/>
</dbReference>
<dbReference type="InterPro" id="IPR027417">
    <property type="entry name" value="P-loop_NTPase"/>
</dbReference>
<dbReference type="InterPro" id="IPR006259">
    <property type="entry name" value="Adenyl_kin_sub"/>
</dbReference>
<feature type="region of interest" description="NMP" evidence="5">
    <location>
        <begin position="31"/>
        <end position="60"/>
    </location>
</feature>
<protein>
    <recommendedName>
        <fullName evidence="5 7">Adenylate kinase</fullName>
        <shortName evidence="5">AK</shortName>
        <ecNumber evidence="5 7">2.7.4.3</ecNumber>
    </recommendedName>
    <alternativeName>
        <fullName evidence="5">ATP-AMP transphosphorylase</fullName>
    </alternativeName>
    <alternativeName>
        <fullName evidence="5">ATP:AMP phosphotransferase</fullName>
    </alternativeName>
    <alternativeName>
        <fullName evidence="5">Adenylate monophosphate kinase</fullName>
    </alternativeName>
</protein>
<evidence type="ECO:0000313" key="8">
    <source>
        <dbReference type="EMBL" id="KST62275.1"/>
    </source>
</evidence>
<dbReference type="GO" id="GO:0005737">
    <property type="term" value="C:cytoplasm"/>
    <property type="evidence" value="ECO:0007669"/>
    <property type="project" value="UniProtKB-SubCell"/>
</dbReference>
<dbReference type="NCBIfam" id="NF002700">
    <property type="entry name" value="PRK02496.1"/>
    <property type="match status" value="1"/>
</dbReference>
<keyword evidence="5 7" id="KW-0067">ATP-binding</keyword>
<keyword evidence="10" id="KW-1185">Reference proteome</keyword>
<dbReference type="EMBL" id="LMTZ01000128">
    <property type="protein sequence ID" value="KST64128.1"/>
    <property type="molecule type" value="Genomic_DNA"/>
</dbReference>
<comment type="subunit">
    <text evidence="5 7">Monomer.</text>
</comment>
<feature type="binding site" evidence="5">
    <location>
        <begin position="58"/>
        <end position="60"/>
    </location>
    <ligand>
        <name>AMP</name>
        <dbReference type="ChEBI" id="CHEBI:456215"/>
    </ligand>
</feature>
<feature type="binding site" evidence="5">
    <location>
        <position position="37"/>
    </location>
    <ligand>
        <name>AMP</name>
        <dbReference type="ChEBI" id="CHEBI:456215"/>
    </ligand>
</feature>
<dbReference type="NCBIfam" id="NF011105">
    <property type="entry name" value="PRK14532.1"/>
    <property type="match status" value="1"/>
</dbReference>
<comment type="catalytic activity">
    <reaction evidence="5 7">
        <text>AMP + ATP = 2 ADP</text>
        <dbReference type="Rhea" id="RHEA:12973"/>
        <dbReference type="ChEBI" id="CHEBI:30616"/>
        <dbReference type="ChEBI" id="CHEBI:456215"/>
        <dbReference type="ChEBI" id="CHEBI:456216"/>
        <dbReference type="EC" id="2.7.4.3"/>
    </reaction>
</comment>
<dbReference type="SUPFAM" id="SSF52540">
    <property type="entry name" value="P-loop containing nucleoside triphosphate hydrolases"/>
    <property type="match status" value="1"/>
</dbReference>
<evidence type="ECO:0000256" key="3">
    <source>
        <dbReference type="ARBA" id="ARBA00022741"/>
    </source>
</evidence>
<dbReference type="InterPro" id="IPR000850">
    <property type="entry name" value="Adenylat/UMP-CMP_kin"/>
</dbReference>
<feature type="binding site" evidence="5">
    <location>
        <position position="141"/>
    </location>
    <ligand>
        <name>AMP</name>
        <dbReference type="ChEBI" id="CHEBI:456215"/>
    </ligand>
</feature>
<keyword evidence="5" id="KW-0963">Cytoplasm</keyword>
<dbReference type="PROSITE" id="PS00113">
    <property type="entry name" value="ADENYLATE_KINASE"/>
    <property type="match status" value="1"/>
</dbReference>
<feature type="binding site" evidence="5">
    <location>
        <position position="93"/>
    </location>
    <ligand>
        <name>AMP</name>
        <dbReference type="ChEBI" id="CHEBI:456215"/>
    </ligand>
</feature>
<comment type="subcellular location">
    <subcellularLocation>
        <location evidence="5 7">Cytoplasm</location>
    </subcellularLocation>
</comment>
<dbReference type="OrthoDB" id="9805030at2"/>
<keyword evidence="2 5" id="KW-0545">Nucleotide biosynthesis</keyword>
<dbReference type="AlphaFoldDB" id="A0A0V7ZCM8"/>
<evidence type="ECO:0000256" key="4">
    <source>
        <dbReference type="ARBA" id="ARBA00022777"/>
    </source>
</evidence>
<dbReference type="Proteomes" id="UP000053372">
    <property type="component" value="Unassembled WGS sequence"/>
</dbReference>
<organism evidence="8 10">
    <name type="scientific">Mastigocoleus testarum BC008</name>
    <dbReference type="NCBI Taxonomy" id="371196"/>
    <lineage>
        <taxon>Bacteria</taxon>
        <taxon>Bacillati</taxon>
        <taxon>Cyanobacteriota</taxon>
        <taxon>Cyanophyceae</taxon>
        <taxon>Nostocales</taxon>
        <taxon>Hapalosiphonaceae</taxon>
        <taxon>Mastigocoleus</taxon>
    </lineage>
</organism>
<dbReference type="CDD" id="cd01428">
    <property type="entry name" value="ADK"/>
    <property type="match status" value="1"/>
</dbReference>
<reference evidence="8 10" key="1">
    <citation type="journal article" date="2015" name="Genome Announc.">
        <title>Draft Genome of the Euendolithic (true boring) Cyanobacterium Mastigocoleus testarum strain BC008.</title>
        <authorList>
            <person name="Guida B.S."/>
            <person name="Garcia-Pichel F."/>
        </authorList>
    </citation>
    <scope>NUCLEOTIDE SEQUENCE [LARGE SCALE GENOMIC DNA]</scope>
    <source>
        <strain evidence="8 10">BC008</strain>
    </source>
</reference>
<dbReference type="RefSeq" id="WP_036265095.1">
    <property type="nucleotide sequence ID" value="NZ_LMTZ01000128.1"/>
</dbReference>
<accession>A0A0V7ZCM8</accession>
<dbReference type="NCBIfam" id="NF001381">
    <property type="entry name" value="PRK00279.1-3"/>
    <property type="match status" value="1"/>
</dbReference>
<evidence type="ECO:0000313" key="10">
    <source>
        <dbReference type="Proteomes" id="UP000053372"/>
    </source>
</evidence>
<dbReference type="UniPathway" id="UPA00588">
    <property type="reaction ID" value="UER00649"/>
</dbReference>
<dbReference type="GO" id="GO:0004017">
    <property type="term" value="F:AMP kinase activity"/>
    <property type="evidence" value="ECO:0007669"/>
    <property type="project" value="UniProtKB-UniRule"/>
</dbReference>
<dbReference type="EMBL" id="LMTZ01000160">
    <property type="protein sequence ID" value="KST62275.1"/>
    <property type="molecule type" value="Genomic_DNA"/>
</dbReference>
<dbReference type="NCBIfam" id="NF011101">
    <property type="entry name" value="PRK14528.1"/>
    <property type="match status" value="1"/>
</dbReference>
<evidence type="ECO:0000313" key="9">
    <source>
        <dbReference type="EMBL" id="KST64128.1"/>
    </source>
</evidence>
<feature type="binding site" evidence="5">
    <location>
        <position position="169"/>
    </location>
    <ligand>
        <name>ATP</name>
        <dbReference type="ChEBI" id="CHEBI:30616"/>
    </ligand>
</feature>
<keyword evidence="1 5" id="KW-0808">Transferase</keyword>
<feature type="binding site" evidence="5">
    <location>
        <position position="128"/>
    </location>
    <ligand>
        <name>ATP</name>
        <dbReference type="ChEBI" id="CHEBI:30616"/>
    </ligand>
</feature>